<organism evidence="9">
    <name type="scientific">freshwater metagenome</name>
    <dbReference type="NCBI Taxonomy" id="449393"/>
    <lineage>
        <taxon>unclassified sequences</taxon>
        <taxon>metagenomes</taxon>
        <taxon>ecological metagenomes</taxon>
    </lineage>
</organism>
<dbReference type="Pfam" id="PF02823">
    <property type="entry name" value="ATP-synt_DE_N"/>
    <property type="match status" value="1"/>
</dbReference>
<comment type="subcellular location">
    <subcellularLocation>
        <location evidence="1">Membrane</location>
        <topology evidence="1">Peripheral membrane protein</topology>
    </subcellularLocation>
</comment>
<keyword evidence="3" id="KW-0813">Transport</keyword>
<dbReference type="GO" id="GO:0045259">
    <property type="term" value="C:proton-transporting ATP synthase complex"/>
    <property type="evidence" value="ECO:0007669"/>
    <property type="project" value="UniProtKB-KW"/>
</dbReference>
<dbReference type="GO" id="GO:0046933">
    <property type="term" value="F:proton-transporting ATP synthase activity, rotational mechanism"/>
    <property type="evidence" value="ECO:0007669"/>
    <property type="project" value="InterPro"/>
</dbReference>
<evidence type="ECO:0000313" key="9">
    <source>
        <dbReference type="EMBL" id="CAB4627016.1"/>
    </source>
</evidence>
<name>A0A6J6IRB1_9ZZZZ</name>
<dbReference type="PANTHER" id="PTHR13822">
    <property type="entry name" value="ATP SYNTHASE DELTA/EPSILON CHAIN"/>
    <property type="match status" value="1"/>
</dbReference>
<accession>A0A6J6IRB1</accession>
<evidence type="ECO:0000256" key="6">
    <source>
        <dbReference type="ARBA" id="ARBA00023196"/>
    </source>
</evidence>
<evidence type="ECO:0000256" key="4">
    <source>
        <dbReference type="ARBA" id="ARBA00023065"/>
    </source>
</evidence>
<evidence type="ECO:0000259" key="8">
    <source>
        <dbReference type="Pfam" id="PF02823"/>
    </source>
</evidence>
<keyword evidence="4" id="KW-0406">Ion transport</keyword>
<dbReference type="SUPFAM" id="SSF51344">
    <property type="entry name" value="Epsilon subunit of F1F0-ATP synthase N-terminal domain"/>
    <property type="match status" value="1"/>
</dbReference>
<evidence type="ECO:0000256" key="1">
    <source>
        <dbReference type="ARBA" id="ARBA00004170"/>
    </source>
</evidence>
<dbReference type="CDD" id="cd12152">
    <property type="entry name" value="F1-ATPase_delta"/>
    <property type="match status" value="1"/>
</dbReference>
<dbReference type="EMBL" id="CAEZVB010000072">
    <property type="protein sequence ID" value="CAB4627016.1"/>
    <property type="molecule type" value="Genomic_DNA"/>
</dbReference>
<gene>
    <name evidence="9" type="ORF">UFOPK1908_01247</name>
    <name evidence="10" type="ORF">UFOPK3576_00132</name>
</gene>
<evidence type="ECO:0000256" key="3">
    <source>
        <dbReference type="ARBA" id="ARBA00022448"/>
    </source>
</evidence>
<dbReference type="PANTHER" id="PTHR13822:SF10">
    <property type="entry name" value="ATP SYNTHASE EPSILON CHAIN, CHLOROPLASTIC"/>
    <property type="match status" value="1"/>
</dbReference>
<keyword evidence="6" id="KW-0139">CF(1)</keyword>
<evidence type="ECO:0000256" key="2">
    <source>
        <dbReference type="ARBA" id="ARBA00005712"/>
    </source>
</evidence>
<keyword evidence="5" id="KW-0472">Membrane</keyword>
<evidence type="ECO:0000313" key="10">
    <source>
        <dbReference type="EMBL" id="CAB4894887.1"/>
    </source>
</evidence>
<evidence type="ECO:0000256" key="7">
    <source>
        <dbReference type="ARBA" id="ARBA00023310"/>
    </source>
</evidence>
<dbReference type="HAMAP" id="MF_00530">
    <property type="entry name" value="ATP_synth_epsil_bac"/>
    <property type="match status" value="1"/>
</dbReference>
<dbReference type="NCBIfam" id="TIGR01216">
    <property type="entry name" value="ATP_synt_epsi"/>
    <property type="match status" value="1"/>
</dbReference>
<dbReference type="Gene3D" id="2.60.15.10">
    <property type="entry name" value="F0F1 ATP synthase delta/epsilon subunit, N-terminal"/>
    <property type="match status" value="1"/>
</dbReference>
<dbReference type="InterPro" id="IPR001469">
    <property type="entry name" value="ATP_synth_F1_dsu/esu"/>
</dbReference>
<dbReference type="InterPro" id="IPR020546">
    <property type="entry name" value="ATP_synth_F1_dsu/esu_N"/>
</dbReference>
<dbReference type="NCBIfam" id="NF009977">
    <property type="entry name" value="PRK13442.1"/>
    <property type="match status" value="1"/>
</dbReference>
<protein>
    <submittedName>
        <fullName evidence="9">Unannotated protein</fullName>
    </submittedName>
</protein>
<comment type="similarity">
    <text evidence="2">Belongs to the ATPase epsilon chain family.</text>
</comment>
<keyword evidence="7" id="KW-0066">ATP synthesis</keyword>
<dbReference type="InterPro" id="IPR036771">
    <property type="entry name" value="ATPsynth_dsu/esu_N"/>
</dbReference>
<evidence type="ECO:0000256" key="5">
    <source>
        <dbReference type="ARBA" id="ARBA00023136"/>
    </source>
</evidence>
<proteinExistence type="inferred from homology"/>
<dbReference type="EMBL" id="CAFBMO010000003">
    <property type="protein sequence ID" value="CAB4894887.1"/>
    <property type="molecule type" value="Genomic_DNA"/>
</dbReference>
<dbReference type="AlphaFoldDB" id="A0A6J6IRB1"/>
<reference evidence="9" key="1">
    <citation type="submission" date="2020-05" db="EMBL/GenBank/DDBJ databases">
        <authorList>
            <person name="Chiriac C."/>
            <person name="Salcher M."/>
            <person name="Ghai R."/>
            <person name="Kavagutti S V."/>
        </authorList>
    </citation>
    <scope>NUCLEOTIDE SEQUENCE</scope>
</reference>
<sequence>MADLTVSIVSAERALWSGEAKSVVAKTPEGEIGILAGHEPVLALLVEGPLRIEKTDGSKMLVAIHGGFFSVSGNAINVIAEVAELAQDINLERAKAALARAQAATVEPDDAAIRRAETRISVAGLASAAR</sequence>
<feature type="domain" description="ATP synthase F1 complex delta/epsilon subunit N-terminal" evidence="8">
    <location>
        <begin position="4"/>
        <end position="83"/>
    </location>
</feature>